<protein>
    <recommendedName>
        <fullName evidence="5">Ferrochelatase</fullName>
    </recommendedName>
</protein>
<feature type="chain" id="PRO_5046898761" description="Ferrochelatase" evidence="2">
    <location>
        <begin position="20"/>
        <end position="77"/>
    </location>
</feature>
<gene>
    <name evidence="3" type="ORF">KUV26_16360</name>
</gene>
<evidence type="ECO:0000313" key="3">
    <source>
        <dbReference type="EMBL" id="MBY6141014.1"/>
    </source>
</evidence>
<dbReference type="Proteomes" id="UP000766629">
    <property type="component" value="Unassembled WGS sequence"/>
</dbReference>
<dbReference type="RefSeq" id="WP_222509121.1">
    <property type="nucleotide sequence ID" value="NZ_JAHVJA010000008.1"/>
</dbReference>
<keyword evidence="1" id="KW-1133">Transmembrane helix</keyword>
<evidence type="ECO:0000313" key="4">
    <source>
        <dbReference type="Proteomes" id="UP000766629"/>
    </source>
</evidence>
<evidence type="ECO:0008006" key="5">
    <source>
        <dbReference type="Google" id="ProtNLM"/>
    </source>
</evidence>
<evidence type="ECO:0000256" key="1">
    <source>
        <dbReference type="SAM" id="Phobius"/>
    </source>
</evidence>
<dbReference type="EMBL" id="JAHVJA010000008">
    <property type="protein sequence ID" value="MBY6141014.1"/>
    <property type="molecule type" value="Genomic_DNA"/>
</dbReference>
<keyword evidence="1" id="KW-0812">Transmembrane</keyword>
<proteinExistence type="predicted"/>
<comment type="caution">
    <text evidence="3">The sequence shown here is derived from an EMBL/GenBank/DDBJ whole genome shotgun (WGS) entry which is preliminary data.</text>
</comment>
<name>A0ABS7NII2_9RHOB</name>
<feature type="transmembrane region" description="Helical" evidence="1">
    <location>
        <begin position="43"/>
        <end position="62"/>
    </location>
</feature>
<organism evidence="3 4">
    <name type="scientific">Leisingera daeponensis</name>
    <dbReference type="NCBI Taxonomy" id="405746"/>
    <lineage>
        <taxon>Bacteria</taxon>
        <taxon>Pseudomonadati</taxon>
        <taxon>Pseudomonadota</taxon>
        <taxon>Alphaproteobacteria</taxon>
        <taxon>Rhodobacterales</taxon>
        <taxon>Roseobacteraceae</taxon>
        <taxon>Leisingera</taxon>
    </lineage>
</organism>
<reference evidence="3 4" key="1">
    <citation type="submission" date="2021-06" db="EMBL/GenBank/DDBJ databases">
        <title>50 bacteria genomes isolated from Dapeng, Shenzhen, China.</title>
        <authorList>
            <person name="Zheng W."/>
            <person name="Yu S."/>
            <person name="Huang Y."/>
        </authorList>
    </citation>
    <scope>NUCLEOTIDE SEQUENCE [LARGE SCALE GENOMIC DNA]</scope>
    <source>
        <strain evidence="3 4">DP1N14-2</strain>
    </source>
</reference>
<sequence length="77" mass="7279">MKHLLTALTLAAMASAAQAGNLESVPAAPVVVADESLSNAGGLSAGAVAGALAGLAALALIANDDDSVSTTTTTTTN</sequence>
<keyword evidence="4" id="KW-1185">Reference proteome</keyword>
<accession>A0ABS7NII2</accession>
<feature type="signal peptide" evidence="2">
    <location>
        <begin position="1"/>
        <end position="19"/>
    </location>
</feature>
<keyword evidence="1" id="KW-0472">Membrane</keyword>
<keyword evidence="2" id="KW-0732">Signal</keyword>
<evidence type="ECO:0000256" key="2">
    <source>
        <dbReference type="SAM" id="SignalP"/>
    </source>
</evidence>